<gene>
    <name evidence="7" type="ORF">MOO45_06030</name>
</gene>
<feature type="transmembrane region" description="Helical" evidence="6">
    <location>
        <begin position="154"/>
        <end position="185"/>
    </location>
</feature>
<keyword evidence="2" id="KW-1003">Cell membrane</keyword>
<feature type="transmembrane region" description="Helical" evidence="6">
    <location>
        <begin position="269"/>
        <end position="293"/>
    </location>
</feature>
<keyword evidence="5 6" id="KW-0472">Membrane</keyword>
<dbReference type="EMBL" id="CP093366">
    <property type="protein sequence ID" value="UQS81758.1"/>
    <property type="molecule type" value="Genomic_DNA"/>
</dbReference>
<keyword evidence="3 6" id="KW-0812">Transmembrane</keyword>
<evidence type="ECO:0000256" key="1">
    <source>
        <dbReference type="ARBA" id="ARBA00004651"/>
    </source>
</evidence>
<accession>A0ABY4P7Y7</accession>
<name>A0ABY4P7Y7_9LACO</name>
<evidence type="ECO:0000313" key="7">
    <source>
        <dbReference type="EMBL" id="UQS81758.1"/>
    </source>
</evidence>
<dbReference type="Proteomes" id="UP000831495">
    <property type="component" value="Chromosome"/>
</dbReference>
<dbReference type="PANTHER" id="PTHR30213:SF0">
    <property type="entry name" value="UPF0761 MEMBRANE PROTEIN YIHY"/>
    <property type="match status" value="1"/>
</dbReference>
<evidence type="ECO:0000313" key="8">
    <source>
        <dbReference type="Proteomes" id="UP000831495"/>
    </source>
</evidence>
<dbReference type="PANTHER" id="PTHR30213">
    <property type="entry name" value="INNER MEMBRANE PROTEIN YHJD"/>
    <property type="match status" value="1"/>
</dbReference>
<proteinExistence type="predicted"/>
<evidence type="ECO:0000256" key="4">
    <source>
        <dbReference type="ARBA" id="ARBA00022989"/>
    </source>
</evidence>
<feature type="transmembrane region" description="Helical" evidence="6">
    <location>
        <begin position="205"/>
        <end position="225"/>
    </location>
</feature>
<reference evidence="7" key="1">
    <citation type="journal article" date="2022" name="Int. J. Syst. Evol. Microbiol.">
        <title>Apilactobacillus apisilvae sp. nov., Nicolia spurrieriana gen. nov. sp. nov., Bombilactobacillus folatiphilus sp. nov. and Bombilactobacillus thymidiniphilus sp. nov., four new lactic acid bacterial isolates from stingless bees Tetragonula carbonaria and Austroplebeia australis.</title>
        <authorList>
            <person name="Oliphant S.A."/>
            <person name="Watson-Haigh N.S."/>
            <person name="Sumby K.M."/>
            <person name="Gardner J."/>
            <person name="Groom S."/>
            <person name="Jiranek V."/>
        </authorList>
    </citation>
    <scope>NUCLEOTIDE SEQUENCE</scope>
    <source>
        <strain evidence="7">SG4_D2</strain>
    </source>
</reference>
<dbReference type="Pfam" id="PF03631">
    <property type="entry name" value="Virul_fac_BrkB"/>
    <property type="match status" value="1"/>
</dbReference>
<comment type="subcellular location">
    <subcellularLocation>
        <location evidence="1">Cell membrane</location>
        <topology evidence="1">Multi-pass membrane protein</topology>
    </subcellularLocation>
</comment>
<sequence length="317" mass="35881">MTEQSSKRSEQTPTPLFETNLPWWKKGQYFIQLVSQGMKDGDLAISSKAVVYYGLLSFFPLISFVGSILPFFHLDPHFVLTYIKDLVPRKIGGFLNPILVKLLTQKSDGLLSFGIIGTLWSSSGLVNILKRSINLVYGLDNQTIYTKKSFLNSIILRSTAVVFTALFVISLLILSVTLILGQQILDWLAPYMSFKANLFQNLLHWKWPVTAIILIGILLLAYVFLPNSNIKLRYLLPGTFFSALGFSLMTQFFSLYIKYFGGRWNSYGTIGTFFILILWMNFIAYIFLIGAAINAAMTRSMSGELVKSVGIKRLYHK</sequence>
<dbReference type="InterPro" id="IPR017039">
    <property type="entry name" value="Virul_fac_BrkB"/>
</dbReference>
<dbReference type="NCBIfam" id="TIGR00765">
    <property type="entry name" value="yihY_not_rbn"/>
    <property type="match status" value="1"/>
</dbReference>
<feature type="transmembrane region" description="Helical" evidence="6">
    <location>
        <begin position="50"/>
        <end position="72"/>
    </location>
</feature>
<feature type="transmembrane region" description="Helical" evidence="6">
    <location>
        <begin position="234"/>
        <end position="257"/>
    </location>
</feature>
<dbReference type="RefSeq" id="WP_249514026.1">
    <property type="nucleotide sequence ID" value="NZ_CP093366.1"/>
</dbReference>
<feature type="transmembrane region" description="Helical" evidence="6">
    <location>
        <begin position="109"/>
        <end position="129"/>
    </location>
</feature>
<keyword evidence="4 6" id="KW-1133">Transmembrane helix</keyword>
<organism evidence="7 8">
    <name type="scientific">Bombilactobacillus folatiphilus</name>
    <dbReference type="NCBI Taxonomy" id="2923362"/>
    <lineage>
        <taxon>Bacteria</taxon>
        <taxon>Bacillati</taxon>
        <taxon>Bacillota</taxon>
        <taxon>Bacilli</taxon>
        <taxon>Lactobacillales</taxon>
        <taxon>Lactobacillaceae</taxon>
        <taxon>Bombilactobacillus</taxon>
    </lineage>
</organism>
<dbReference type="PIRSF" id="PIRSF035875">
    <property type="entry name" value="RNase_BN"/>
    <property type="match status" value="1"/>
</dbReference>
<evidence type="ECO:0000256" key="5">
    <source>
        <dbReference type="ARBA" id="ARBA00023136"/>
    </source>
</evidence>
<evidence type="ECO:0000256" key="2">
    <source>
        <dbReference type="ARBA" id="ARBA00022475"/>
    </source>
</evidence>
<evidence type="ECO:0000256" key="3">
    <source>
        <dbReference type="ARBA" id="ARBA00022692"/>
    </source>
</evidence>
<evidence type="ECO:0000256" key="6">
    <source>
        <dbReference type="SAM" id="Phobius"/>
    </source>
</evidence>
<keyword evidence="8" id="KW-1185">Reference proteome</keyword>
<protein>
    <submittedName>
        <fullName evidence="7">YihY/virulence factor BrkB family protein</fullName>
    </submittedName>
</protein>